<evidence type="ECO:0000313" key="3">
    <source>
        <dbReference type="EMBL" id="SFL61254.1"/>
    </source>
</evidence>
<dbReference type="Pfam" id="PF01337">
    <property type="entry name" value="Barstar"/>
    <property type="match status" value="1"/>
</dbReference>
<dbReference type="RefSeq" id="WP_234970531.1">
    <property type="nucleotide sequence ID" value="NZ_CP014265.1"/>
</dbReference>
<evidence type="ECO:0000313" key="2">
    <source>
        <dbReference type="EMBL" id="AMK16244.1"/>
    </source>
</evidence>
<dbReference type="Proteomes" id="UP000066376">
    <property type="component" value="Chromosome"/>
</dbReference>
<feature type="domain" description="Barstar (barnase inhibitor)" evidence="1">
    <location>
        <begin position="33"/>
        <end position="86"/>
    </location>
</feature>
<protein>
    <submittedName>
        <fullName evidence="3">Barstar (Barnase inhibitor)</fullName>
    </submittedName>
    <submittedName>
        <fullName evidence="2">Ribonuclease inhibitor</fullName>
    </submittedName>
</protein>
<reference evidence="5" key="4">
    <citation type="submission" date="2016-10" db="EMBL/GenBank/DDBJ databases">
        <authorList>
            <person name="Varghese N."/>
        </authorList>
    </citation>
    <scope>NUCLEOTIDE SEQUENCE [LARGE SCALE GENOMIC DNA]</scope>
    <source>
        <strain evidence="5">DSM 16632</strain>
    </source>
</reference>
<dbReference type="SUPFAM" id="SSF52038">
    <property type="entry name" value="Barstar-related"/>
    <property type="match status" value="1"/>
</dbReference>
<evidence type="ECO:0000313" key="4">
    <source>
        <dbReference type="Proteomes" id="UP000066376"/>
    </source>
</evidence>
<dbReference type="EMBL" id="CP014265">
    <property type="protein sequence ID" value="AMK16244.1"/>
    <property type="molecule type" value="Genomic_DNA"/>
</dbReference>
<accession>A0A126R2H6</accession>
<dbReference type="InterPro" id="IPR035905">
    <property type="entry name" value="Barstar-like_sf"/>
</dbReference>
<dbReference type="Proteomes" id="UP000183442">
    <property type="component" value="Unassembled WGS sequence"/>
</dbReference>
<reference evidence="2 4" key="1">
    <citation type="journal article" date="2016" name="Genome Announc.">
        <title>Draft Genome Sequence of the Rumen Methanogen Methanobrevibacter olleyae YLM1.</title>
        <authorList>
            <person name="Kelly W.J."/>
            <person name="Li D."/>
            <person name="Lambie S.C."/>
            <person name="Cox F."/>
            <person name="Attwood G.T."/>
            <person name="Altermann E."/>
            <person name="Leahy S.C."/>
        </authorList>
    </citation>
    <scope>NUCLEOTIDE SEQUENCE [LARGE SCALE GENOMIC DNA]</scope>
    <source>
        <strain evidence="2 4">YLM1</strain>
    </source>
</reference>
<sequence>MTNKILENRGLRKKLKKMIDNMNEIVLYGKEMKENPHEYIKEKLDFPDYYGENLDALFDCLSELYNKTIIIKDSSALDDNLLATFKDASRENLDLNLILD</sequence>
<dbReference type="STRING" id="294671.YLM1_1689"/>
<dbReference type="InterPro" id="IPR000468">
    <property type="entry name" value="Barstar"/>
</dbReference>
<dbReference type="AlphaFoldDB" id="A0A126R2H6"/>
<reference evidence="4" key="2">
    <citation type="submission" date="2016-02" db="EMBL/GenBank/DDBJ databases">
        <title>The draft genome sequence of the rumen methanogen Methanobrevibacter olleyae YLM1.</title>
        <authorList>
            <consortium name="New Zealand Agricultural Greenhouse Gas Research Centre/Pastoral Greenhouse Gas Research Consortium"/>
            <person name="Kelly W.J."/>
            <person name="Li D."/>
            <person name="Lambie S.C."/>
            <person name="Attwood G.T."/>
            <person name="Altermann E."/>
            <person name="Leahy S.C."/>
        </authorList>
    </citation>
    <scope>NUCLEOTIDE SEQUENCE [LARGE SCALE GENOMIC DNA]</scope>
    <source>
        <strain evidence="4">YLM1</strain>
    </source>
</reference>
<keyword evidence="4" id="KW-1185">Reference proteome</keyword>
<evidence type="ECO:0000259" key="1">
    <source>
        <dbReference type="Pfam" id="PF01337"/>
    </source>
</evidence>
<evidence type="ECO:0000313" key="5">
    <source>
        <dbReference type="Proteomes" id="UP000183442"/>
    </source>
</evidence>
<dbReference type="EMBL" id="FOTL01000022">
    <property type="protein sequence ID" value="SFL61254.1"/>
    <property type="molecule type" value="Genomic_DNA"/>
</dbReference>
<proteinExistence type="predicted"/>
<dbReference type="KEGG" id="mol:YLM1_1689"/>
<dbReference type="Gene3D" id="3.30.370.10">
    <property type="entry name" value="Barstar-like"/>
    <property type="match status" value="1"/>
</dbReference>
<dbReference type="PATRIC" id="fig|294671.3.peg.1755"/>
<reference evidence="3" key="3">
    <citation type="submission" date="2016-10" db="EMBL/GenBank/DDBJ databases">
        <authorList>
            <person name="de Groot N.N."/>
        </authorList>
    </citation>
    <scope>NUCLEOTIDE SEQUENCE [LARGE SCALE GENOMIC DNA]</scope>
    <source>
        <strain evidence="3">DSM 16632</strain>
    </source>
</reference>
<organism evidence="2 4">
    <name type="scientific">Methanobrevibacter olleyae</name>
    <dbReference type="NCBI Taxonomy" id="294671"/>
    <lineage>
        <taxon>Archaea</taxon>
        <taxon>Methanobacteriati</taxon>
        <taxon>Methanobacteriota</taxon>
        <taxon>Methanomada group</taxon>
        <taxon>Methanobacteria</taxon>
        <taxon>Methanobacteriales</taxon>
        <taxon>Methanobacteriaceae</taxon>
        <taxon>Methanobrevibacter</taxon>
    </lineage>
</organism>
<gene>
    <name evidence="3" type="ORF">SAMN02910297_01335</name>
    <name evidence="2" type="ORF">YLM1_1689</name>
</gene>
<name>A0A126R2H6_METOL</name>
<dbReference type="GeneID" id="28490002"/>